<dbReference type="RefSeq" id="XP_021337383.1">
    <property type="nucleotide sequence ID" value="XM_021482359.1"/>
</dbReference>
<sequence length="1001" mass="116306">MIQKCHKKCLYIFMRNFSSIFEVIRARNCGKLGKSHRNDASKPNVTAILKRYAAVEPIVPSNIANEFIKKVSNLRCLSMDTLCHLPYYKCEDISAIIKFLSQIKYRDVILLQGLCEALYWQCSINKARLGSVTSVLSNLVNLSFVPQLRISKTFCDQLDNPKNKQSIGDYTRVYKFLVLTNLIDVHHFIQLYARIEEKCLNSMGLMNHSQLALISTILQYLPGAKWELMDRICANFQRKLHEIPMDSFTILLKNINKLRPEFKLVPRHCPPLIAQVVNNFTLDITQIITILQTMSIYYIRDTPVLSKLGKLLSKSDNFTLEQKILVLNIFAQLNYKHKEFLTSMPLETICNGISKLKMVEKCNTVGEVKELFQDFYPYISVHPYKFIQFSIAYINCLAKVDYNKREFVLKALDIVKQCNMRREDFTLLSKRIFQLTLINQGKISLSSYSQSIGQYNQLVEQNSLINEGGNAINCIGNFVGFDCNTTDEMIDRLADLLPQKMKSVVPKRATKRELMIAKFNYSKTGLLRVDCSVKDLLQAIAIKRDNTNTNLLVPRENPPNMPFNNLEEYRTNKLKNTQVIRRGGISLPMDCKVYRTKSVFELYSAFWNRTFGQYIQHPAHKRLQNRKLYRTMAKLLFRKRNKSSNKSLKHFQASRLYGVSVMLETSSGLRDKDEIRKLFFKRKRYSGSKRSFESNLTYVNKWRLLRRCFLRPYSQLHAAFKTYNMSSDSYLNSIVKVYKNPDLSGFTFDCFVHNSKIPIIYDTKPILDPVGDHVRMGKTFWEFQRIRDMYLDKWRESVTNILQLNKTNFTRINESKSNNKNVKLLVGGLESLVKLNCLSLKYLYYVIRQIKQSDGNPVEQLTLTNRLHRAISNYNSEVLQTNRNTLVDLYKKYIPLAQNAECKMPRDIVNFVYTMGNSLNIIQSIGALEELKIDLKQLGVKIIRMGERFPTDSHKKEFSLHFEGNFLKVLKFFEAEKVDLVLENMDKLAKHSPPPTAKLLP</sequence>
<reference evidence="1 2" key="1">
    <citation type="journal article" date="2012" name="Nucleic Acids Res.">
        <title>Sequencing of the smallest Apicomplexan genome from the human pathogen Babesia microti.</title>
        <authorList>
            <person name="Cornillot E."/>
            <person name="Hadj-Kaddour K."/>
            <person name="Dassouli A."/>
            <person name="Noel B."/>
            <person name="Ranwez V."/>
            <person name="Vacherie B."/>
            <person name="Augagneur Y."/>
            <person name="Bres V."/>
            <person name="Duclos A."/>
            <person name="Randazzo S."/>
            <person name="Carcy B."/>
            <person name="Debierre-Grockiego F."/>
            <person name="Delbecq S."/>
            <person name="Moubri-Menage K."/>
            <person name="Shams-Eldin H."/>
            <person name="Usmani-Brown S."/>
            <person name="Bringaud F."/>
            <person name="Wincker P."/>
            <person name="Vivares C.P."/>
            <person name="Schwarz R.T."/>
            <person name="Schetters T.P."/>
            <person name="Krause P.J."/>
            <person name="Gorenflot A."/>
            <person name="Berry V."/>
            <person name="Barbe V."/>
            <person name="Ben Mamoun C."/>
        </authorList>
    </citation>
    <scope>NUCLEOTIDE SEQUENCE [LARGE SCALE GENOMIC DNA]</scope>
    <source>
        <strain evidence="1 2">RI</strain>
    </source>
</reference>
<dbReference type="Proteomes" id="UP000002899">
    <property type="component" value="Chromosome I"/>
</dbReference>
<protein>
    <submittedName>
        <fullName evidence="1">Uncharacterized protein</fullName>
    </submittedName>
</protein>
<dbReference type="AlphaFoldDB" id="A0A1N6LWN5"/>
<reference evidence="1 2" key="3">
    <citation type="journal article" date="2016" name="Sci. Rep.">
        <title>Genome-wide diversity and gene expression profiling of Babesia microti isolates identify polymorphic genes that mediate host-pathogen interactions.</title>
        <authorList>
            <person name="Silva J.C."/>
            <person name="Cornillot E."/>
            <person name="McCracken C."/>
            <person name="Usmani-Brown S."/>
            <person name="Dwivedi A."/>
            <person name="Ifeonu O.O."/>
            <person name="Crabtree J."/>
            <person name="Gotia H.T."/>
            <person name="Virji A.Z."/>
            <person name="Reynes C."/>
            <person name="Colinge J."/>
            <person name="Kumar V."/>
            <person name="Lawres L."/>
            <person name="Pazzi J.E."/>
            <person name="Pablo J.V."/>
            <person name="Hung C."/>
            <person name="Brancato J."/>
            <person name="Kumari P."/>
            <person name="Orvis J."/>
            <person name="Tretina K."/>
            <person name="Chibucos M."/>
            <person name="Ott S."/>
            <person name="Sadzewicz L."/>
            <person name="Sengamalay N."/>
            <person name="Shetty A.C."/>
            <person name="Su Q."/>
            <person name="Tallon L."/>
            <person name="Fraser C.M."/>
            <person name="Frutos R."/>
            <person name="Molina D.M."/>
            <person name="Krause P.J."/>
            <person name="Ben Mamoun C."/>
        </authorList>
    </citation>
    <scope>NUCLEOTIDE SEQUENCE [LARGE SCALE GENOMIC DNA]</scope>
    <source>
        <strain evidence="1 2">RI</strain>
    </source>
</reference>
<dbReference type="OrthoDB" id="366259at2759"/>
<accession>A0A1N6LWN5</accession>
<reference evidence="1 2" key="2">
    <citation type="journal article" date="2013" name="PLoS ONE">
        <title>Whole genome mapping and re-organization of the nuclear and mitochondrial genomes of Babesia microti isolates.</title>
        <authorList>
            <person name="Cornillot E."/>
            <person name="Dassouli A."/>
            <person name="Garg A."/>
            <person name="Pachikara N."/>
            <person name="Randazzo S."/>
            <person name="Depoix D."/>
            <person name="Carcy B."/>
            <person name="Delbecq S."/>
            <person name="Frutos R."/>
            <person name="Silva J.C."/>
            <person name="Sutton R."/>
            <person name="Krause P.J."/>
            <person name="Mamoun C.B."/>
        </authorList>
    </citation>
    <scope>NUCLEOTIDE SEQUENCE [LARGE SCALE GENOMIC DNA]</scope>
    <source>
        <strain evidence="1 2">RI</strain>
    </source>
</reference>
<organism evidence="1 2">
    <name type="scientific">Babesia microti (strain RI)</name>
    <dbReference type="NCBI Taxonomy" id="1133968"/>
    <lineage>
        <taxon>Eukaryota</taxon>
        <taxon>Sar</taxon>
        <taxon>Alveolata</taxon>
        <taxon>Apicomplexa</taxon>
        <taxon>Aconoidasida</taxon>
        <taxon>Piroplasmida</taxon>
        <taxon>Babesiidae</taxon>
        <taxon>Babesia</taxon>
    </lineage>
</organism>
<keyword evidence="2" id="KW-1185">Reference proteome</keyword>
<dbReference type="KEGG" id="bmic:BMR1_01G01371"/>
<dbReference type="VEuPathDB" id="PiroplasmaDB:BMR1_01G01371"/>
<dbReference type="EMBL" id="FO082871">
    <property type="protein sequence ID" value="SIO73279.1"/>
    <property type="molecule type" value="Genomic_DNA"/>
</dbReference>
<evidence type="ECO:0000313" key="1">
    <source>
        <dbReference type="EMBL" id="SIO73279.1"/>
    </source>
</evidence>
<gene>
    <name evidence="1" type="ORF">BMR1_01G01371</name>
</gene>
<proteinExistence type="predicted"/>
<evidence type="ECO:0000313" key="2">
    <source>
        <dbReference type="Proteomes" id="UP000002899"/>
    </source>
</evidence>
<dbReference type="GeneID" id="24423352"/>
<name>A0A1N6LWN5_BABMR</name>